<proteinExistence type="predicted"/>
<feature type="transmembrane region" description="Helical" evidence="2">
    <location>
        <begin position="217"/>
        <end position="241"/>
    </location>
</feature>
<dbReference type="AlphaFoldDB" id="A0A4S2F5E5"/>
<comment type="caution">
    <text evidence="4">The sequence shown here is derived from an EMBL/GenBank/DDBJ whole genome shotgun (WGS) entry which is preliminary data.</text>
</comment>
<dbReference type="SUPFAM" id="SSF53649">
    <property type="entry name" value="Alkaline phosphatase-like"/>
    <property type="match status" value="1"/>
</dbReference>
<feature type="transmembrane region" description="Helical" evidence="2">
    <location>
        <begin position="350"/>
        <end position="371"/>
    </location>
</feature>
<dbReference type="Gene3D" id="3.40.720.10">
    <property type="entry name" value="Alkaline Phosphatase, subunit A"/>
    <property type="match status" value="1"/>
</dbReference>
<reference evidence="4 5" key="1">
    <citation type="submission" date="2019-04" db="EMBL/GenBank/DDBJ databases">
        <title>Microbes associate with the intestines of laboratory mice.</title>
        <authorList>
            <person name="Navarre W."/>
            <person name="Wong E."/>
            <person name="Huang K."/>
            <person name="Tropini C."/>
            <person name="Ng K."/>
            <person name="Yu B."/>
        </authorList>
    </citation>
    <scope>NUCLEOTIDE SEQUENCE [LARGE SCALE GENOMIC DNA]</scope>
    <source>
        <strain evidence="4 5">NM07_P-09</strain>
    </source>
</reference>
<dbReference type="Pfam" id="PF00884">
    <property type="entry name" value="Sulfatase"/>
    <property type="match status" value="1"/>
</dbReference>
<gene>
    <name evidence="4" type="ORF">E5334_03395</name>
</gene>
<feature type="domain" description="Sulfatase N-terminal" evidence="3">
    <location>
        <begin position="407"/>
        <end position="717"/>
    </location>
</feature>
<evidence type="ECO:0000259" key="3">
    <source>
        <dbReference type="Pfam" id="PF00884"/>
    </source>
</evidence>
<feature type="compositionally biased region" description="Basic residues" evidence="1">
    <location>
        <begin position="34"/>
        <end position="46"/>
    </location>
</feature>
<feature type="transmembrane region" description="Helical" evidence="2">
    <location>
        <begin position="247"/>
        <end position="268"/>
    </location>
</feature>
<protein>
    <submittedName>
        <fullName evidence="4">Arylsulfatase</fullName>
    </submittedName>
</protein>
<feature type="transmembrane region" description="Helical" evidence="2">
    <location>
        <begin position="280"/>
        <end position="299"/>
    </location>
</feature>
<dbReference type="InterPro" id="IPR000917">
    <property type="entry name" value="Sulfatase_N"/>
</dbReference>
<evidence type="ECO:0000256" key="1">
    <source>
        <dbReference type="SAM" id="MobiDB-lite"/>
    </source>
</evidence>
<keyword evidence="2" id="KW-1133">Transmembrane helix</keyword>
<feature type="region of interest" description="Disordered" evidence="1">
    <location>
        <begin position="34"/>
        <end position="53"/>
    </location>
</feature>
<evidence type="ECO:0000313" key="5">
    <source>
        <dbReference type="Proteomes" id="UP000310263"/>
    </source>
</evidence>
<dbReference type="EMBL" id="SRYE01000002">
    <property type="protein sequence ID" value="TGY62484.1"/>
    <property type="molecule type" value="Genomic_DNA"/>
</dbReference>
<dbReference type="Proteomes" id="UP000310263">
    <property type="component" value="Unassembled WGS sequence"/>
</dbReference>
<keyword evidence="5" id="KW-1185">Reference proteome</keyword>
<name>A0A4S2F5E5_9ACTN</name>
<keyword evidence="2" id="KW-0812">Transmembrane</keyword>
<dbReference type="OrthoDB" id="2026867at2"/>
<dbReference type="InterPro" id="IPR017850">
    <property type="entry name" value="Alkaline_phosphatase_core_sf"/>
</dbReference>
<evidence type="ECO:0000256" key="2">
    <source>
        <dbReference type="SAM" id="Phobius"/>
    </source>
</evidence>
<keyword evidence="2" id="KW-0472">Membrane</keyword>
<feature type="transmembrane region" description="Helical" evidence="2">
    <location>
        <begin position="131"/>
        <end position="150"/>
    </location>
</feature>
<organism evidence="4 5">
    <name type="scientific">Muricaecibacterium torontonense</name>
    <dbReference type="NCBI Taxonomy" id="3032871"/>
    <lineage>
        <taxon>Bacteria</taxon>
        <taxon>Bacillati</taxon>
        <taxon>Actinomycetota</taxon>
        <taxon>Coriobacteriia</taxon>
        <taxon>Coriobacteriales</taxon>
        <taxon>Atopobiaceae</taxon>
        <taxon>Muricaecibacterium</taxon>
    </lineage>
</organism>
<sequence length="782" mass="87092">MPCSGPKLRRARRARVFLLLFLARTQLMPRTPRIPRTRQMPKKSLRPRMPTTPRLPRRARRLFPQTSLRSPTLPNILQSLASRRTPMNKQLRRPFLWFFDGLFVCVLAALYLACFATQAQAYVDPSVVTYTIQALAGVAVALSAVLGVVWRRLRKRLYKALNIDENRDKVHDPVVHEVNPASDEGQQLLREANRKALEDEKLVGPHKPQNLRWAPRFVLSLLAWGCLIYSLGVVTPLSMMASSLDSFIFGLDVVTPALLVFAATLWLALSVLTSLVRGRAFTVVAALIGALSVAVFVQGSFMNVGLPVADGKEVVWGNFLQITLVSSLVWVALMAAAVAWALFSAKTLKAAVVILSIVLVGVQSGVLVSSLQQAEGDLASMGAPDTLWTGRPMVTTQDRDTVSEGHNVVMFVLDTVDNGYFDQVLEQYPDIVDNYTGFTHYANCSGMMIPTRYAMTDLITGRYLTDEDESYGTGTISSWYEAESLVDAMRDNGYSVDLYSSDIPQGTTPLEGRADNIHVLDIQTQFWPTVSSLWQMSLYRSLPWALKPPFWFYSGDISGDILAASTGDDPFVLDDAKYLEDLKSDGLTFQENEDVTSKGTYKLIHMMGSHYPVTLNDKGERVDAEDTDVVAQTRGALLAVEQYMAELKRLGIYDQTTIIVTADHGYWYLADDIDGPTSPFLLVKPAEDAAQAAEPMKTSWAPVSQRDLAATLLKAMGDPNYSEWGTPVDEVPEDQPRTRYYHATSVSHPDFDYYAIKEWAINGDVRDWNAWSETGKRWPIVD</sequence>
<accession>A0A4S2F5E5</accession>
<feature type="transmembrane region" description="Helical" evidence="2">
    <location>
        <begin position="319"/>
        <end position="343"/>
    </location>
</feature>
<evidence type="ECO:0000313" key="4">
    <source>
        <dbReference type="EMBL" id="TGY62484.1"/>
    </source>
</evidence>